<proteinExistence type="predicted"/>
<feature type="transmembrane region" description="Helical" evidence="1">
    <location>
        <begin position="36"/>
        <end position="54"/>
    </location>
</feature>
<keyword evidence="1" id="KW-0812">Transmembrane</keyword>
<keyword evidence="1" id="KW-0472">Membrane</keyword>
<feature type="transmembrane region" description="Helical" evidence="1">
    <location>
        <begin position="91"/>
        <end position="108"/>
    </location>
</feature>
<sequence length="119" mass="12739">METVALVAPLLMGCLYLVAAVVLPFGGAFEQGESSVHVAAALFVLSAAVGLHLMRRNTITSIIGILCAGMALIVISYTFARHQLLGSAGYWQAFAVPVLSAMFCGWHLRESRQARTDPF</sequence>
<feature type="transmembrane region" description="Helical" evidence="1">
    <location>
        <begin position="61"/>
        <end position="79"/>
    </location>
</feature>
<protein>
    <recommendedName>
        <fullName evidence="4">Transmembrane protein</fullName>
    </recommendedName>
</protein>
<evidence type="ECO:0000313" key="2">
    <source>
        <dbReference type="EMBL" id="PZQ53211.1"/>
    </source>
</evidence>
<evidence type="ECO:0000313" key="3">
    <source>
        <dbReference type="Proteomes" id="UP000249082"/>
    </source>
</evidence>
<dbReference type="Proteomes" id="UP000249082">
    <property type="component" value="Unassembled WGS sequence"/>
</dbReference>
<gene>
    <name evidence="2" type="ORF">DI555_17190</name>
</gene>
<comment type="caution">
    <text evidence="2">The sequence shown here is derived from an EMBL/GenBank/DDBJ whole genome shotgun (WGS) entry which is preliminary data.</text>
</comment>
<evidence type="ECO:0000256" key="1">
    <source>
        <dbReference type="SAM" id="Phobius"/>
    </source>
</evidence>
<reference evidence="2 3" key="1">
    <citation type="submission" date="2017-08" db="EMBL/GenBank/DDBJ databases">
        <title>Infants hospitalized years apart are colonized by the same room-sourced microbial strains.</title>
        <authorList>
            <person name="Brooks B."/>
            <person name="Olm M.R."/>
            <person name="Firek B.A."/>
            <person name="Baker R."/>
            <person name="Thomas B.C."/>
            <person name="Morowitz M.J."/>
            <person name="Banfield J.F."/>
        </authorList>
    </citation>
    <scope>NUCLEOTIDE SEQUENCE [LARGE SCALE GENOMIC DNA]</scope>
    <source>
        <strain evidence="2">S2_005_002_R2_33</strain>
    </source>
</reference>
<dbReference type="EMBL" id="QFPX01000017">
    <property type="protein sequence ID" value="PZQ53211.1"/>
    <property type="molecule type" value="Genomic_DNA"/>
</dbReference>
<evidence type="ECO:0008006" key="4">
    <source>
        <dbReference type="Google" id="ProtNLM"/>
    </source>
</evidence>
<dbReference type="AlphaFoldDB" id="A0A2W5NIA6"/>
<accession>A0A2W5NIA6</accession>
<keyword evidence="1" id="KW-1133">Transmembrane helix</keyword>
<name>A0A2W5NIA6_9SPHN</name>
<organism evidence="2 3">
    <name type="scientific">Novosphingobium pentaromativorans</name>
    <dbReference type="NCBI Taxonomy" id="205844"/>
    <lineage>
        <taxon>Bacteria</taxon>
        <taxon>Pseudomonadati</taxon>
        <taxon>Pseudomonadota</taxon>
        <taxon>Alphaproteobacteria</taxon>
        <taxon>Sphingomonadales</taxon>
        <taxon>Sphingomonadaceae</taxon>
        <taxon>Novosphingobium</taxon>
    </lineage>
</organism>